<dbReference type="InterPro" id="IPR010016">
    <property type="entry name" value="PxpB"/>
</dbReference>
<dbReference type="Gene3D" id="2.40.100.10">
    <property type="entry name" value="Cyclophilin-like"/>
    <property type="match status" value="1"/>
</dbReference>
<dbReference type="InterPro" id="IPR029000">
    <property type="entry name" value="Cyclophilin-like_dom_sf"/>
</dbReference>
<protein>
    <submittedName>
        <fullName evidence="5">Sensor histidine kinase inhibitor, KipI family</fullName>
    </submittedName>
</protein>
<dbReference type="GO" id="GO:0016787">
    <property type="term" value="F:hydrolase activity"/>
    <property type="evidence" value="ECO:0007669"/>
    <property type="project" value="UniProtKB-KW"/>
</dbReference>
<dbReference type="RefSeq" id="WP_091121065.1">
    <property type="nucleotide sequence ID" value="NZ_FOLB01000003.1"/>
</dbReference>
<proteinExistence type="predicted"/>
<evidence type="ECO:0000256" key="2">
    <source>
        <dbReference type="ARBA" id="ARBA00022801"/>
    </source>
</evidence>
<dbReference type="SMART" id="SM00796">
    <property type="entry name" value="AHS1"/>
    <property type="match status" value="1"/>
</dbReference>
<gene>
    <name evidence="5" type="ORF">SAMN04487968_103103</name>
</gene>
<name>A0A1I1FWW6_9ACTN</name>
<dbReference type="SUPFAM" id="SSF50891">
    <property type="entry name" value="Cyclophilin-like"/>
    <property type="match status" value="1"/>
</dbReference>
<reference evidence="5 6" key="1">
    <citation type="submission" date="2016-10" db="EMBL/GenBank/DDBJ databases">
        <authorList>
            <person name="de Groot N.N."/>
        </authorList>
    </citation>
    <scope>NUCLEOTIDE SEQUENCE [LARGE SCALE GENOMIC DNA]</scope>
    <source>
        <strain evidence="5 6">CGMCC 1.7056</strain>
    </source>
</reference>
<dbReference type="EMBL" id="FOLB01000003">
    <property type="protein sequence ID" value="SFC02108.1"/>
    <property type="molecule type" value="Genomic_DNA"/>
</dbReference>
<sequence>MSEPGVVGVRRVGDRALLAEVGSAEEAAALAAFLRASGLVADDVVPAARSVLVDGVDGSDGVDMAAAERLVASWPGGRSVAAARTVVIPVTYDGPDLELVASRWGVSVSEVVARHTSLTFTSAFCGFAPGFAYLAGLPREWQVPRLADPRPRVPAGSLAIAGEWCGVYPTASPGGWLLLGCTAVSLWDPAAAEPALLAPGTRVRFAGL</sequence>
<dbReference type="OrthoDB" id="9778567at2"/>
<dbReference type="Gene3D" id="3.30.1360.40">
    <property type="match status" value="1"/>
</dbReference>
<evidence type="ECO:0000313" key="5">
    <source>
        <dbReference type="EMBL" id="SFC02108.1"/>
    </source>
</evidence>
<evidence type="ECO:0000256" key="3">
    <source>
        <dbReference type="ARBA" id="ARBA00022840"/>
    </source>
</evidence>
<keyword evidence="3" id="KW-0067">ATP-binding</keyword>
<feature type="domain" description="Carboxyltransferase" evidence="4">
    <location>
        <begin position="7"/>
        <end position="197"/>
    </location>
</feature>
<evidence type="ECO:0000256" key="1">
    <source>
        <dbReference type="ARBA" id="ARBA00022741"/>
    </source>
</evidence>
<keyword evidence="2" id="KW-0378">Hydrolase</keyword>
<evidence type="ECO:0000313" key="6">
    <source>
        <dbReference type="Proteomes" id="UP000198832"/>
    </source>
</evidence>
<dbReference type="STRING" id="574651.SAMN04487968_103103"/>
<dbReference type="PANTHER" id="PTHR34698">
    <property type="entry name" value="5-OXOPROLINASE SUBUNIT B"/>
    <property type="match status" value="1"/>
</dbReference>
<dbReference type="Pfam" id="PF02682">
    <property type="entry name" value="CT_C_D"/>
    <property type="match status" value="1"/>
</dbReference>
<evidence type="ECO:0000259" key="4">
    <source>
        <dbReference type="SMART" id="SM00796"/>
    </source>
</evidence>
<dbReference type="InterPro" id="IPR003833">
    <property type="entry name" value="CT_C_D"/>
</dbReference>
<keyword evidence="1" id="KW-0547">Nucleotide-binding</keyword>
<accession>A0A1I1FWW6</accession>
<dbReference type="AlphaFoldDB" id="A0A1I1FWW6"/>
<dbReference type="Proteomes" id="UP000198832">
    <property type="component" value="Unassembled WGS sequence"/>
</dbReference>
<dbReference type="GO" id="GO:0005524">
    <property type="term" value="F:ATP binding"/>
    <property type="evidence" value="ECO:0007669"/>
    <property type="project" value="UniProtKB-KW"/>
</dbReference>
<dbReference type="PANTHER" id="PTHR34698:SF2">
    <property type="entry name" value="5-OXOPROLINASE SUBUNIT B"/>
    <property type="match status" value="1"/>
</dbReference>
<organism evidence="5 6">
    <name type="scientific">Nocardioides terrae</name>
    <dbReference type="NCBI Taxonomy" id="574651"/>
    <lineage>
        <taxon>Bacteria</taxon>
        <taxon>Bacillati</taxon>
        <taxon>Actinomycetota</taxon>
        <taxon>Actinomycetes</taxon>
        <taxon>Propionibacteriales</taxon>
        <taxon>Nocardioidaceae</taxon>
        <taxon>Nocardioides</taxon>
    </lineage>
</organism>
<keyword evidence="6" id="KW-1185">Reference proteome</keyword>